<dbReference type="Gene3D" id="3.40.50.10320">
    <property type="entry name" value="LmbE-like"/>
    <property type="match status" value="1"/>
</dbReference>
<name>A0ABU2VGC1_9ACTN</name>
<sequence length="263" mass="27423">MFRHLGRGSTTLVVTAHPDDEVFAHGAAIAMLSRQGSRVVLITASGGEAAEPDAPSTAKARRRRAARLDAACTRLGVSEWNWLAEGRWTDTAGRPTPGSLTTASVSDLADVIADQIQKIIPDVVLTVGPDGLTGHPDHILIHRAVAGAAASCDVPVFGSYLLPADIAQGRDLLATILPGERVGSGRMTGRDEPSPAALAAPARAAAARRTALDEYANGLGTSPLTEVVHVFPGRGDSLLLRGVLDAIGWQTERYARLLAHSGA</sequence>
<keyword evidence="1" id="KW-0862">Zinc</keyword>
<dbReference type="PANTHER" id="PTHR12993:SF11">
    <property type="entry name" value="N-ACETYLGLUCOSAMINYL-PHOSPHATIDYLINOSITOL DE-N-ACETYLASE"/>
    <property type="match status" value="1"/>
</dbReference>
<proteinExistence type="predicted"/>
<dbReference type="InterPro" id="IPR003737">
    <property type="entry name" value="GlcNAc_PI_deacetylase-related"/>
</dbReference>
<keyword evidence="2" id="KW-0378">Hydrolase</keyword>
<dbReference type="GO" id="GO:0016787">
    <property type="term" value="F:hydrolase activity"/>
    <property type="evidence" value="ECO:0007669"/>
    <property type="project" value="UniProtKB-KW"/>
</dbReference>
<dbReference type="SUPFAM" id="SSF102588">
    <property type="entry name" value="LmbE-like"/>
    <property type="match status" value="1"/>
</dbReference>
<protein>
    <submittedName>
        <fullName evidence="2">PIG-L family deacetylase</fullName>
        <ecNumber evidence="2">3.5.1.-</ecNumber>
    </submittedName>
</protein>
<evidence type="ECO:0000313" key="2">
    <source>
        <dbReference type="EMBL" id="MDT0484638.1"/>
    </source>
</evidence>
<gene>
    <name evidence="2" type="ORF">RNB18_31395</name>
</gene>
<dbReference type="RefSeq" id="WP_311717493.1">
    <property type="nucleotide sequence ID" value="NZ_JAVREZ010000012.1"/>
</dbReference>
<keyword evidence="3" id="KW-1185">Reference proteome</keyword>
<evidence type="ECO:0000256" key="1">
    <source>
        <dbReference type="ARBA" id="ARBA00022833"/>
    </source>
</evidence>
<accession>A0ABU2VGC1</accession>
<dbReference type="EMBL" id="JAVREZ010000012">
    <property type="protein sequence ID" value="MDT0484638.1"/>
    <property type="molecule type" value="Genomic_DNA"/>
</dbReference>
<evidence type="ECO:0000313" key="3">
    <source>
        <dbReference type="Proteomes" id="UP001183824"/>
    </source>
</evidence>
<dbReference type="PANTHER" id="PTHR12993">
    <property type="entry name" value="N-ACETYLGLUCOSAMINYL-PHOSPHATIDYLINOSITOL DE-N-ACETYLASE-RELATED"/>
    <property type="match status" value="1"/>
</dbReference>
<reference evidence="3" key="1">
    <citation type="submission" date="2023-07" db="EMBL/GenBank/DDBJ databases">
        <title>30 novel species of actinomycetes from the DSMZ collection.</title>
        <authorList>
            <person name="Nouioui I."/>
        </authorList>
    </citation>
    <scope>NUCLEOTIDE SEQUENCE [LARGE SCALE GENOMIC DNA]</scope>
    <source>
        <strain evidence="3">DSM 41640</strain>
    </source>
</reference>
<comment type="caution">
    <text evidence="2">The sequence shown here is derived from an EMBL/GenBank/DDBJ whole genome shotgun (WGS) entry which is preliminary data.</text>
</comment>
<organism evidence="2 3">
    <name type="scientific">Streptomyces doebereineriae</name>
    <dbReference type="NCBI Taxonomy" id="3075528"/>
    <lineage>
        <taxon>Bacteria</taxon>
        <taxon>Bacillati</taxon>
        <taxon>Actinomycetota</taxon>
        <taxon>Actinomycetes</taxon>
        <taxon>Kitasatosporales</taxon>
        <taxon>Streptomycetaceae</taxon>
        <taxon>Streptomyces</taxon>
    </lineage>
</organism>
<dbReference type="Proteomes" id="UP001183824">
    <property type="component" value="Unassembled WGS sequence"/>
</dbReference>
<dbReference type="EC" id="3.5.1.-" evidence="2"/>
<dbReference type="Pfam" id="PF02585">
    <property type="entry name" value="PIG-L"/>
    <property type="match status" value="1"/>
</dbReference>
<dbReference type="InterPro" id="IPR024078">
    <property type="entry name" value="LmbE-like_dom_sf"/>
</dbReference>